<dbReference type="Pfam" id="PF04078">
    <property type="entry name" value="Rcd1"/>
    <property type="match status" value="1"/>
</dbReference>
<dbReference type="GO" id="GO:0006402">
    <property type="term" value="P:mRNA catabolic process"/>
    <property type="evidence" value="ECO:0007669"/>
    <property type="project" value="InterPro"/>
</dbReference>
<dbReference type="PANTHER" id="PTHR12262">
    <property type="entry name" value="CCR4-NOT TRANSCRIPTION COMPLEX SUBUNIT 9"/>
    <property type="match status" value="1"/>
</dbReference>
<evidence type="ECO:0000259" key="1">
    <source>
        <dbReference type="Pfam" id="PF14578"/>
    </source>
</evidence>
<comment type="caution">
    <text evidence="3">The sequence shown here is derived from an EMBL/GenBank/DDBJ whole genome shotgun (WGS) entry which is preliminary data.</text>
</comment>
<dbReference type="Gene3D" id="2.40.30.10">
    <property type="entry name" value="Translation factors"/>
    <property type="match status" value="1"/>
</dbReference>
<dbReference type="GO" id="GO:0005525">
    <property type="term" value="F:GTP binding"/>
    <property type="evidence" value="ECO:0007669"/>
    <property type="project" value="UniProtKB-KW"/>
</dbReference>
<name>A0A6G1CW83_9ORYZ</name>
<dbReference type="InterPro" id="IPR007216">
    <property type="entry name" value="CNOT9"/>
</dbReference>
<accession>A0A6G1CW83</accession>
<proteinExistence type="predicted"/>
<feature type="domain" description="MORF/ORRM1/DAG-like MORF" evidence="2">
    <location>
        <begin position="25"/>
        <end position="69"/>
    </location>
</feature>
<dbReference type="Pfam" id="PF21864">
    <property type="entry name" value="MORF_dom"/>
    <property type="match status" value="1"/>
</dbReference>
<dbReference type="SUPFAM" id="SSF50447">
    <property type="entry name" value="Translation proteins"/>
    <property type="match status" value="1"/>
</dbReference>
<dbReference type="AlphaFoldDB" id="A0A6G1CW83"/>
<reference evidence="3 4" key="1">
    <citation type="submission" date="2019-11" db="EMBL/GenBank/DDBJ databases">
        <title>Whole genome sequence of Oryza granulata.</title>
        <authorList>
            <person name="Li W."/>
        </authorList>
    </citation>
    <scope>NUCLEOTIDE SEQUENCE [LARGE SCALE GENOMIC DNA]</scope>
    <source>
        <strain evidence="4">cv. Menghai</strain>
        <tissue evidence="3">Leaf</tissue>
    </source>
</reference>
<dbReference type="Gene3D" id="1.25.10.10">
    <property type="entry name" value="Leucine-rich Repeat Variant"/>
    <property type="match status" value="1"/>
</dbReference>
<organism evidence="3 4">
    <name type="scientific">Oryza meyeriana var. granulata</name>
    <dbReference type="NCBI Taxonomy" id="110450"/>
    <lineage>
        <taxon>Eukaryota</taxon>
        <taxon>Viridiplantae</taxon>
        <taxon>Streptophyta</taxon>
        <taxon>Embryophyta</taxon>
        <taxon>Tracheophyta</taxon>
        <taxon>Spermatophyta</taxon>
        <taxon>Magnoliopsida</taxon>
        <taxon>Liliopsida</taxon>
        <taxon>Poales</taxon>
        <taxon>Poaceae</taxon>
        <taxon>BOP clade</taxon>
        <taxon>Oryzoideae</taxon>
        <taxon>Oryzeae</taxon>
        <taxon>Oryzinae</taxon>
        <taxon>Oryza</taxon>
        <taxon>Oryza meyeriana</taxon>
    </lineage>
</organism>
<evidence type="ECO:0000313" key="4">
    <source>
        <dbReference type="Proteomes" id="UP000479710"/>
    </source>
</evidence>
<dbReference type="InterPro" id="IPR009000">
    <property type="entry name" value="Transl_B-barrel_sf"/>
</dbReference>
<protein>
    <submittedName>
        <fullName evidence="3">Uncharacterized protein</fullName>
    </submittedName>
</protein>
<dbReference type="InterPro" id="IPR054059">
    <property type="entry name" value="MORF/ORRM1/DAG-like_MORF"/>
</dbReference>
<dbReference type="OrthoDB" id="4928at2759"/>
<dbReference type="GO" id="GO:0030014">
    <property type="term" value="C:CCR4-NOT complex"/>
    <property type="evidence" value="ECO:0007669"/>
    <property type="project" value="InterPro"/>
</dbReference>
<dbReference type="Pfam" id="PF14578">
    <property type="entry name" value="GTP_EFTU_D4"/>
    <property type="match status" value="1"/>
</dbReference>
<dbReference type="GO" id="GO:0006412">
    <property type="term" value="P:translation"/>
    <property type="evidence" value="ECO:0007669"/>
    <property type="project" value="UniProtKB-KW"/>
</dbReference>
<dbReference type="InterPro" id="IPR029459">
    <property type="entry name" value="EFTU-type"/>
</dbReference>
<sequence length="247" mass="27930">MRSGGGGGGDRAPPEMAPLFPGCDYEHWRIVMDKPGGEGATKQQMIDCYIQTLAKVLGSEKEAKKKNYNGQLPEFRSYEGEEMKIREKIVPLKIDLRINSTGTYQHHKKIRAAQGYIDIGKIASIEINHKQVDVATKGQKVAIKIIGNNPDDQQKSFGRHFDMEDELVSRITRRSIDLLKENYRATHIPFYLYPFLNTTSKTRPFEYLRLTSLGVIGVLVKVDDTEVISFLLQTEIIPLLVYNGDGK</sequence>
<evidence type="ECO:0000313" key="3">
    <source>
        <dbReference type="EMBL" id="KAF0904397.1"/>
    </source>
</evidence>
<gene>
    <name evidence="3" type="ORF">E2562_034481</name>
</gene>
<evidence type="ECO:0000259" key="2">
    <source>
        <dbReference type="Pfam" id="PF21864"/>
    </source>
</evidence>
<dbReference type="InterPro" id="IPR011989">
    <property type="entry name" value="ARM-like"/>
</dbReference>
<feature type="domain" description="Elongation factor Tu-type" evidence="1">
    <location>
        <begin position="111"/>
        <end position="148"/>
    </location>
</feature>
<dbReference type="EMBL" id="SPHZ02000008">
    <property type="protein sequence ID" value="KAF0904397.1"/>
    <property type="molecule type" value="Genomic_DNA"/>
</dbReference>
<keyword evidence="4" id="KW-1185">Reference proteome</keyword>
<dbReference type="Proteomes" id="UP000479710">
    <property type="component" value="Unassembled WGS sequence"/>
</dbReference>